<dbReference type="InterPro" id="IPR050797">
    <property type="entry name" value="Carb_Metab_Trans_Reg"/>
</dbReference>
<dbReference type="PANTHER" id="PTHR31668">
    <property type="entry name" value="GLUCOSE TRANSPORT TRANSCRIPTION REGULATOR RGT1-RELATED-RELATED"/>
    <property type="match status" value="1"/>
</dbReference>
<keyword evidence="9" id="KW-1185">Reference proteome</keyword>
<gene>
    <name evidence="8" type="ORF">A1O1_05107</name>
</gene>
<keyword evidence="3" id="KW-0238">DNA-binding</keyword>
<feature type="region of interest" description="Disordered" evidence="6">
    <location>
        <begin position="77"/>
        <end position="101"/>
    </location>
</feature>
<dbReference type="GO" id="GO:0006351">
    <property type="term" value="P:DNA-templated transcription"/>
    <property type="evidence" value="ECO:0007669"/>
    <property type="project" value="InterPro"/>
</dbReference>
<dbReference type="GeneID" id="19159983"/>
<evidence type="ECO:0000256" key="4">
    <source>
        <dbReference type="ARBA" id="ARBA00023163"/>
    </source>
</evidence>
<dbReference type="GO" id="GO:0003677">
    <property type="term" value="F:DNA binding"/>
    <property type="evidence" value="ECO:0007669"/>
    <property type="project" value="UniProtKB-KW"/>
</dbReference>
<keyword evidence="4" id="KW-0804">Transcription</keyword>
<keyword evidence="2" id="KW-0805">Transcription regulation</keyword>
<evidence type="ECO:0000256" key="1">
    <source>
        <dbReference type="ARBA" id="ARBA00022723"/>
    </source>
</evidence>
<dbReference type="STRING" id="1182541.W9Y6L7"/>
<feature type="compositionally biased region" description="Low complexity" evidence="6">
    <location>
        <begin position="81"/>
        <end position="97"/>
    </location>
</feature>
<protein>
    <recommendedName>
        <fullName evidence="7">Zn(2)-C6 fungal-type domain-containing protein</fullName>
    </recommendedName>
</protein>
<dbReference type="InterPro" id="IPR001138">
    <property type="entry name" value="Zn2Cys6_DnaBD"/>
</dbReference>
<comment type="caution">
    <text evidence="8">The sequence shown here is derived from an EMBL/GenBank/DDBJ whole genome shotgun (WGS) entry which is preliminary data.</text>
</comment>
<reference evidence="8 9" key="1">
    <citation type="submission" date="2013-03" db="EMBL/GenBank/DDBJ databases">
        <title>The Genome Sequence of Capronia coronata CBS 617.96.</title>
        <authorList>
            <consortium name="The Broad Institute Genomics Platform"/>
            <person name="Cuomo C."/>
            <person name="de Hoog S."/>
            <person name="Gorbushina A."/>
            <person name="Walker B."/>
            <person name="Young S.K."/>
            <person name="Zeng Q."/>
            <person name="Gargeya S."/>
            <person name="Fitzgerald M."/>
            <person name="Haas B."/>
            <person name="Abouelleil A."/>
            <person name="Allen A.W."/>
            <person name="Alvarado L."/>
            <person name="Arachchi H.M."/>
            <person name="Berlin A.M."/>
            <person name="Chapman S.B."/>
            <person name="Gainer-Dewar J."/>
            <person name="Goldberg J."/>
            <person name="Griggs A."/>
            <person name="Gujja S."/>
            <person name="Hansen M."/>
            <person name="Howarth C."/>
            <person name="Imamovic A."/>
            <person name="Ireland A."/>
            <person name="Larimer J."/>
            <person name="McCowan C."/>
            <person name="Murphy C."/>
            <person name="Pearson M."/>
            <person name="Poon T.W."/>
            <person name="Priest M."/>
            <person name="Roberts A."/>
            <person name="Saif S."/>
            <person name="Shea T."/>
            <person name="Sisk P."/>
            <person name="Sykes S."/>
            <person name="Wortman J."/>
            <person name="Nusbaum C."/>
            <person name="Birren B."/>
        </authorList>
    </citation>
    <scope>NUCLEOTIDE SEQUENCE [LARGE SCALE GENOMIC DNA]</scope>
    <source>
        <strain evidence="8 9">CBS 617.96</strain>
    </source>
</reference>
<dbReference type="GO" id="GO:0000981">
    <property type="term" value="F:DNA-binding transcription factor activity, RNA polymerase II-specific"/>
    <property type="evidence" value="ECO:0007669"/>
    <property type="project" value="InterPro"/>
</dbReference>
<dbReference type="CDD" id="cd12148">
    <property type="entry name" value="fungal_TF_MHR"/>
    <property type="match status" value="1"/>
</dbReference>
<feature type="compositionally biased region" description="Polar residues" evidence="6">
    <location>
        <begin position="1"/>
        <end position="16"/>
    </location>
</feature>
<evidence type="ECO:0000259" key="7">
    <source>
        <dbReference type="PROSITE" id="PS50048"/>
    </source>
</evidence>
<dbReference type="InterPro" id="IPR007219">
    <property type="entry name" value="XnlR_reg_dom"/>
</dbReference>
<dbReference type="CDD" id="cd00067">
    <property type="entry name" value="GAL4"/>
    <property type="match status" value="1"/>
</dbReference>
<dbReference type="eggNOG" id="ENOG502QW96">
    <property type="taxonomic scope" value="Eukaryota"/>
</dbReference>
<feature type="region of interest" description="Disordered" evidence="6">
    <location>
        <begin position="125"/>
        <end position="146"/>
    </location>
</feature>
<dbReference type="PROSITE" id="PS00463">
    <property type="entry name" value="ZN2_CY6_FUNGAL_1"/>
    <property type="match status" value="1"/>
</dbReference>
<dbReference type="SUPFAM" id="SSF57701">
    <property type="entry name" value="Zn2/Cys6 DNA-binding domain"/>
    <property type="match status" value="1"/>
</dbReference>
<dbReference type="Proteomes" id="UP000019484">
    <property type="component" value="Unassembled WGS sequence"/>
</dbReference>
<dbReference type="SMART" id="SM00066">
    <property type="entry name" value="GAL4"/>
    <property type="match status" value="1"/>
</dbReference>
<proteinExistence type="predicted"/>
<dbReference type="EMBL" id="AMWN01000004">
    <property type="protein sequence ID" value="EXJ88178.1"/>
    <property type="molecule type" value="Genomic_DNA"/>
</dbReference>
<feature type="domain" description="Zn(2)-C6 fungal-type" evidence="7">
    <location>
        <begin position="28"/>
        <end position="60"/>
    </location>
</feature>
<accession>W9Y6L7</accession>
<evidence type="ECO:0000256" key="2">
    <source>
        <dbReference type="ARBA" id="ARBA00023015"/>
    </source>
</evidence>
<dbReference type="InterPro" id="IPR036864">
    <property type="entry name" value="Zn2-C6_fun-type_DNA-bd_sf"/>
</dbReference>
<dbReference type="Gene3D" id="4.10.240.10">
    <property type="entry name" value="Zn(2)-C6 fungal-type DNA-binding domain"/>
    <property type="match status" value="1"/>
</dbReference>
<dbReference type="Pfam" id="PF00172">
    <property type="entry name" value="Zn_clus"/>
    <property type="match status" value="1"/>
</dbReference>
<name>W9Y6L7_9EURO</name>
<feature type="region of interest" description="Disordered" evidence="6">
    <location>
        <begin position="1"/>
        <end position="20"/>
    </location>
</feature>
<evidence type="ECO:0000256" key="3">
    <source>
        <dbReference type="ARBA" id="ARBA00023125"/>
    </source>
</evidence>
<dbReference type="RefSeq" id="XP_007724184.1">
    <property type="nucleotide sequence ID" value="XM_007725994.1"/>
</dbReference>
<dbReference type="Pfam" id="PF04082">
    <property type="entry name" value="Fungal_trans"/>
    <property type="match status" value="1"/>
</dbReference>
<organism evidence="8 9">
    <name type="scientific">Capronia coronata CBS 617.96</name>
    <dbReference type="NCBI Taxonomy" id="1182541"/>
    <lineage>
        <taxon>Eukaryota</taxon>
        <taxon>Fungi</taxon>
        <taxon>Dikarya</taxon>
        <taxon>Ascomycota</taxon>
        <taxon>Pezizomycotina</taxon>
        <taxon>Eurotiomycetes</taxon>
        <taxon>Chaetothyriomycetidae</taxon>
        <taxon>Chaetothyriales</taxon>
        <taxon>Herpotrichiellaceae</taxon>
        <taxon>Capronia</taxon>
    </lineage>
</organism>
<keyword evidence="5" id="KW-0539">Nucleus</keyword>
<dbReference type="GO" id="GO:0001080">
    <property type="term" value="P:nitrogen catabolite activation of transcription from RNA polymerase II promoter"/>
    <property type="evidence" value="ECO:0007669"/>
    <property type="project" value="TreeGrafter"/>
</dbReference>
<feature type="region of interest" description="Disordered" evidence="6">
    <location>
        <begin position="665"/>
        <end position="688"/>
    </location>
</feature>
<evidence type="ECO:0000313" key="8">
    <source>
        <dbReference type="EMBL" id="EXJ88178.1"/>
    </source>
</evidence>
<dbReference type="HOGENOM" id="CLU_009827_0_0_1"/>
<dbReference type="GO" id="GO:0005634">
    <property type="term" value="C:nucleus"/>
    <property type="evidence" value="ECO:0007669"/>
    <property type="project" value="TreeGrafter"/>
</dbReference>
<evidence type="ECO:0000313" key="9">
    <source>
        <dbReference type="Proteomes" id="UP000019484"/>
    </source>
</evidence>
<dbReference type="AlphaFoldDB" id="W9Y6L7"/>
<dbReference type="PROSITE" id="PS50048">
    <property type="entry name" value="ZN2_CY6_FUNGAL_2"/>
    <property type="match status" value="1"/>
</dbReference>
<dbReference type="SMART" id="SM00906">
    <property type="entry name" value="Fungal_trans"/>
    <property type="match status" value="1"/>
</dbReference>
<evidence type="ECO:0000256" key="6">
    <source>
        <dbReference type="SAM" id="MobiDB-lite"/>
    </source>
</evidence>
<keyword evidence="1" id="KW-0479">Metal-binding</keyword>
<dbReference type="OrthoDB" id="3034343at2759"/>
<dbReference type="PANTHER" id="PTHR31668:SF10">
    <property type="entry name" value="ZN(II)2CYS6 TRANSCRIPTION FACTOR (EUROFUNG)"/>
    <property type="match status" value="1"/>
</dbReference>
<feature type="compositionally biased region" description="Low complexity" evidence="6">
    <location>
        <begin position="672"/>
        <end position="681"/>
    </location>
</feature>
<sequence length="741" mass="82951">MSEAQMSSETVATPLQGSRPYRSHRFPACDICRRRKTRCTKDVDSQPCHYCQQHGLDCTRGGQEGDRNVAVSARRERRLRQAGQRPQPRQTATATATSERTALEDIVLNGTQLHPRSEEIMNNATHNDEASSENEDGAYQRTAQTHSGHIIGPVAARDVQVLEQYMSPAATLPVSHVRPNPYSVYSSDSRNPIVYLKVPRQRVRASRGNGSAGFKQYEAIEKVLEPLGADVVDLYFQAFHPSFPILDEKTVVESYRKKALPHVLVCEIYAVSIISWSTSPKLAKARPDRPDVRYIWNQTVEALNEEFLAPGFSTVLSCILDLTGRPTTSMTYNAINIGRAVALSQSLGLNRDPRGWNLDQRQKALRIRTWWGVLIHDWWASLAHGTPPHIHPQQFDVEVPDLNSLLIGGVASDHDSGRTSGPRTMGAQSFRALCQLTEILGNILPLVYDTRNRKPDAQLRSVKRVEASMDDWEETLPPALNPKTPDFQREQPGALSLQLSFLAVKMCICRLSLLESVKTDDCNNPETWQYLHLQCRRAAKAVIDFTLSLRGRDLHAFWMPYTAYHFASAGILILRCGLEAASDEIAQDCISAARALVEYLRRAKDEAKWDLADICLSQCESVVHQLNDEAYLRHARRRNHEGGASITNSQRREYDNYPDRAVSNAPQIHQRQQPSSAATTAPQPPSESMIAMDNTLQLGESSSMPHESDARTECSWDPFAQLTIPDLWEASGLNDNSGFLV</sequence>
<dbReference type="GO" id="GO:0008270">
    <property type="term" value="F:zinc ion binding"/>
    <property type="evidence" value="ECO:0007669"/>
    <property type="project" value="InterPro"/>
</dbReference>
<evidence type="ECO:0000256" key="5">
    <source>
        <dbReference type="ARBA" id="ARBA00023242"/>
    </source>
</evidence>